<feature type="region of interest" description="Disordered" evidence="2">
    <location>
        <begin position="1"/>
        <end position="27"/>
    </location>
</feature>
<organism evidence="5 6">
    <name type="scientific">Phytoactinopolyspora halotolerans</name>
    <dbReference type="NCBI Taxonomy" id="1981512"/>
    <lineage>
        <taxon>Bacteria</taxon>
        <taxon>Bacillati</taxon>
        <taxon>Actinomycetota</taxon>
        <taxon>Actinomycetes</taxon>
        <taxon>Jiangellales</taxon>
        <taxon>Jiangellaceae</taxon>
        <taxon>Phytoactinopolyspora</taxon>
    </lineage>
</organism>
<comment type="caution">
    <text evidence="5">The sequence shown here is derived from an EMBL/GenBank/DDBJ whole genome shotgun (WGS) entry which is preliminary data.</text>
</comment>
<dbReference type="InterPro" id="IPR050922">
    <property type="entry name" value="LytR/CpsA/Psr_CW_biosynth"/>
</dbReference>
<dbReference type="InterPro" id="IPR004474">
    <property type="entry name" value="LytR_CpsA_psr"/>
</dbReference>
<evidence type="ECO:0000256" key="1">
    <source>
        <dbReference type="ARBA" id="ARBA00006068"/>
    </source>
</evidence>
<keyword evidence="6" id="KW-1185">Reference proteome</keyword>
<dbReference type="AlphaFoldDB" id="A0A6L9S3G4"/>
<keyword evidence="3" id="KW-1133">Transmembrane helix</keyword>
<keyword evidence="3" id="KW-0472">Membrane</keyword>
<proteinExistence type="inferred from homology"/>
<feature type="domain" description="Cell envelope-related transcriptional attenuator" evidence="4">
    <location>
        <begin position="112"/>
        <end position="254"/>
    </location>
</feature>
<reference evidence="5 6" key="1">
    <citation type="submission" date="2020-02" db="EMBL/GenBank/DDBJ databases">
        <authorList>
            <person name="Li X.-J."/>
            <person name="Han X.-M."/>
        </authorList>
    </citation>
    <scope>NUCLEOTIDE SEQUENCE [LARGE SCALE GENOMIC DNA]</scope>
    <source>
        <strain evidence="5 6">CCTCC AB 2017055</strain>
    </source>
</reference>
<gene>
    <name evidence="5" type="ORF">G1H10_05375</name>
</gene>
<dbReference type="Proteomes" id="UP000475214">
    <property type="component" value="Unassembled WGS sequence"/>
</dbReference>
<dbReference type="NCBIfam" id="TIGR00350">
    <property type="entry name" value="lytR_cpsA_psr"/>
    <property type="match status" value="1"/>
</dbReference>
<evidence type="ECO:0000256" key="2">
    <source>
        <dbReference type="SAM" id="MobiDB-lite"/>
    </source>
</evidence>
<feature type="transmembrane region" description="Helical" evidence="3">
    <location>
        <begin position="34"/>
        <end position="58"/>
    </location>
</feature>
<evidence type="ECO:0000259" key="4">
    <source>
        <dbReference type="Pfam" id="PF03816"/>
    </source>
</evidence>
<dbReference type="PANTHER" id="PTHR33392">
    <property type="entry name" value="POLYISOPRENYL-TEICHOIC ACID--PEPTIDOGLYCAN TEICHOIC ACID TRANSFERASE TAGU"/>
    <property type="match status" value="1"/>
</dbReference>
<comment type="similarity">
    <text evidence="1">Belongs to the LytR/CpsA/Psr (LCP) family.</text>
</comment>
<name>A0A6L9S3G4_9ACTN</name>
<sequence>MTMPIDDLMGSGDNDGSGRDSTTKEKRRRRRNRIILLTVLAMLLGIVVAVAGGGLWLVNRYLGAGNIERIPNAFDIPETDRPSETTKDSLTILLGGLDGGTVVDDDQPGAARTDTIMMVHFPEGRDRGYVVSIPRDTYIDIPGHGPNKINAAYSFGGPALFVQTVEQLTDLRMDHLMLIDWTGFTGLTDAVGGVPMEFSETTILNDGSELPPGRHVLDGEQALEYVRVRKSLPNGDFDRVKRQQNFLRSLMNEVIANGRISSFGRVTDIADAVGDAVRVDENLSALDMARMAWSMRDLRAGDVTFLTVPTRGTGRAGQQSIVNYDDALATELWTALAEDEMNAFLAENAELVTGEQVR</sequence>
<evidence type="ECO:0000313" key="5">
    <source>
        <dbReference type="EMBL" id="NED99592.1"/>
    </source>
</evidence>
<dbReference type="RefSeq" id="WP_163733792.1">
    <property type="nucleotide sequence ID" value="NZ_JAAGOA010000003.1"/>
</dbReference>
<dbReference type="Gene3D" id="3.40.630.190">
    <property type="entry name" value="LCP protein"/>
    <property type="match status" value="1"/>
</dbReference>
<protein>
    <submittedName>
        <fullName evidence="5">LytR family transcriptional regulator</fullName>
    </submittedName>
</protein>
<dbReference type="PANTHER" id="PTHR33392:SF6">
    <property type="entry name" value="POLYISOPRENYL-TEICHOIC ACID--PEPTIDOGLYCAN TEICHOIC ACID TRANSFERASE TAGU"/>
    <property type="match status" value="1"/>
</dbReference>
<dbReference type="EMBL" id="JAAGOA010000003">
    <property type="protein sequence ID" value="NED99592.1"/>
    <property type="molecule type" value="Genomic_DNA"/>
</dbReference>
<dbReference type="Pfam" id="PF03816">
    <property type="entry name" value="LytR_cpsA_psr"/>
    <property type="match status" value="1"/>
</dbReference>
<keyword evidence="3" id="KW-0812">Transmembrane</keyword>
<evidence type="ECO:0000256" key="3">
    <source>
        <dbReference type="SAM" id="Phobius"/>
    </source>
</evidence>
<accession>A0A6L9S3G4</accession>
<evidence type="ECO:0000313" key="6">
    <source>
        <dbReference type="Proteomes" id="UP000475214"/>
    </source>
</evidence>